<comment type="caution">
    <text evidence="1">The sequence shown here is derived from an EMBL/GenBank/DDBJ whole genome shotgun (WGS) entry which is preliminary data.</text>
</comment>
<dbReference type="eggNOG" id="ENOG50302SD">
    <property type="taxonomic scope" value="Bacteria"/>
</dbReference>
<dbReference type="STRING" id="1280953.HOC_07892"/>
<sequence length="76" mass="7981">MLPWGAMWRAALRAGVGPEDFWRLSVREWRWLAGAGEGMSGTRLGELMAAFPDGAPAFAGDTENSVSVSGGLDGGI</sequence>
<organism evidence="1 2">
    <name type="scientific">Hyphomonas oceanitis SCH89</name>
    <dbReference type="NCBI Taxonomy" id="1280953"/>
    <lineage>
        <taxon>Bacteria</taxon>
        <taxon>Pseudomonadati</taxon>
        <taxon>Pseudomonadota</taxon>
        <taxon>Alphaproteobacteria</taxon>
        <taxon>Hyphomonadales</taxon>
        <taxon>Hyphomonadaceae</taxon>
        <taxon>Hyphomonas</taxon>
    </lineage>
</organism>
<dbReference type="Proteomes" id="UP000024942">
    <property type="component" value="Unassembled WGS sequence"/>
</dbReference>
<gene>
    <name evidence="1" type="ORF">HOC_07892</name>
</gene>
<evidence type="ECO:0000313" key="2">
    <source>
        <dbReference type="Proteomes" id="UP000024942"/>
    </source>
</evidence>
<dbReference type="AlphaFoldDB" id="A0A059G8F7"/>
<dbReference type="InterPro" id="IPR019056">
    <property type="entry name" value="Phage_TAC_6"/>
</dbReference>
<accession>A0A059G8F7</accession>
<dbReference type="OrthoDB" id="7582980at2"/>
<name>A0A059G8F7_9PROT</name>
<proteinExistence type="predicted"/>
<evidence type="ECO:0000313" key="1">
    <source>
        <dbReference type="EMBL" id="KDA02850.1"/>
    </source>
</evidence>
<evidence type="ECO:0008006" key="3">
    <source>
        <dbReference type="Google" id="ProtNLM"/>
    </source>
</evidence>
<protein>
    <recommendedName>
        <fullName evidence="3">Phage tail assembly chaperone</fullName>
    </recommendedName>
</protein>
<keyword evidence="2" id="KW-1185">Reference proteome</keyword>
<reference evidence="1 2" key="1">
    <citation type="journal article" date="2014" name="Antonie Van Leeuwenhoek">
        <title>Hyphomonas beringensis sp. nov. and Hyphomonas chukchiensis sp. nov., isolated from surface seawater of the Bering Sea and Chukchi Sea.</title>
        <authorList>
            <person name="Li C."/>
            <person name="Lai Q."/>
            <person name="Li G."/>
            <person name="Dong C."/>
            <person name="Wang J."/>
            <person name="Liao Y."/>
            <person name="Shao Z."/>
        </authorList>
    </citation>
    <scope>NUCLEOTIDE SEQUENCE [LARGE SCALE GENOMIC DNA]</scope>
    <source>
        <strain evidence="1 2">SCH89</strain>
    </source>
</reference>
<dbReference type="Pfam" id="PF09550">
    <property type="entry name" value="Phage_TAC_6"/>
    <property type="match status" value="1"/>
</dbReference>
<dbReference type="EMBL" id="ARYL01000010">
    <property type="protein sequence ID" value="KDA02850.1"/>
    <property type="molecule type" value="Genomic_DNA"/>
</dbReference>